<evidence type="ECO:0000313" key="6">
    <source>
        <dbReference type="EMBL" id="NGP17219.1"/>
    </source>
</evidence>
<dbReference type="InterPro" id="IPR009056">
    <property type="entry name" value="Cyt_c-like_dom"/>
</dbReference>
<feature type="domain" description="Cytochrome c" evidence="5">
    <location>
        <begin position="68"/>
        <end position="125"/>
    </location>
</feature>
<dbReference type="SUPFAM" id="SSF46626">
    <property type="entry name" value="Cytochrome c"/>
    <property type="match status" value="1"/>
</dbReference>
<dbReference type="GO" id="GO:0009055">
    <property type="term" value="F:electron transfer activity"/>
    <property type="evidence" value="ECO:0007669"/>
    <property type="project" value="InterPro"/>
</dbReference>
<organism evidence="6 7">
    <name type="scientific">Devosia aurantiaca</name>
    <dbReference type="NCBI Taxonomy" id="2714858"/>
    <lineage>
        <taxon>Bacteria</taxon>
        <taxon>Pseudomonadati</taxon>
        <taxon>Pseudomonadota</taxon>
        <taxon>Alphaproteobacteria</taxon>
        <taxon>Hyphomicrobiales</taxon>
        <taxon>Devosiaceae</taxon>
        <taxon>Devosia</taxon>
    </lineage>
</organism>
<dbReference type="Pfam" id="PF13442">
    <property type="entry name" value="Cytochrome_CBB3"/>
    <property type="match status" value="1"/>
</dbReference>
<evidence type="ECO:0000256" key="4">
    <source>
        <dbReference type="SAM" id="SignalP"/>
    </source>
</evidence>
<dbReference type="AlphaFoldDB" id="A0A6M1SB94"/>
<dbReference type="EMBL" id="JAALFG010000001">
    <property type="protein sequence ID" value="NGP17219.1"/>
    <property type="molecule type" value="Genomic_DNA"/>
</dbReference>
<feature type="signal peptide" evidence="4">
    <location>
        <begin position="1"/>
        <end position="23"/>
    </location>
</feature>
<keyword evidence="1" id="KW-0349">Heme</keyword>
<name>A0A6M1SB94_9HYPH</name>
<sequence length="200" mass="21192">MKKSILAAATVAAMLAVALPVHAQHAGGAVEAPDLTDLPEVEAGEQVTGGDIDTSERTIWDGVFTAEQAEAGGKLYTQYCQGCHGKTGRGSPGGPGVTGANLNKKWEETSLLDFWTFAHTNMPPALPAGSVPSRTTSTSSPTSWKCMALNRAIASLSGTRSSWEISTSSANPRTDVFRRAYQLRMTPEITRAPCLKKGRE</sequence>
<feature type="chain" id="PRO_5026653230" evidence="4">
    <location>
        <begin position="24"/>
        <end position="200"/>
    </location>
</feature>
<keyword evidence="4" id="KW-0732">Signal</keyword>
<evidence type="ECO:0000256" key="2">
    <source>
        <dbReference type="ARBA" id="ARBA00022723"/>
    </source>
</evidence>
<evidence type="ECO:0000256" key="3">
    <source>
        <dbReference type="ARBA" id="ARBA00023004"/>
    </source>
</evidence>
<evidence type="ECO:0000259" key="5">
    <source>
        <dbReference type="Pfam" id="PF13442"/>
    </source>
</evidence>
<dbReference type="Gene3D" id="1.10.760.10">
    <property type="entry name" value="Cytochrome c-like domain"/>
    <property type="match status" value="1"/>
</dbReference>
<dbReference type="InterPro" id="IPR036909">
    <property type="entry name" value="Cyt_c-like_dom_sf"/>
</dbReference>
<accession>A0A6M1SB94</accession>
<dbReference type="RefSeq" id="WP_164533424.1">
    <property type="nucleotide sequence ID" value="NZ_JAALFG010000001.1"/>
</dbReference>
<keyword evidence="3" id="KW-0408">Iron</keyword>
<dbReference type="GO" id="GO:0046872">
    <property type="term" value="F:metal ion binding"/>
    <property type="evidence" value="ECO:0007669"/>
    <property type="project" value="UniProtKB-KW"/>
</dbReference>
<keyword evidence="7" id="KW-1185">Reference proteome</keyword>
<dbReference type="GO" id="GO:0020037">
    <property type="term" value="F:heme binding"/>
    <property type="evidence" value="ECO:0007669"/>
    <property type="project" value="InterPro"/>
</dbReference>
<proteinExistence type="predicted"/>
<keyword evidence="2" id="KW-0479">Metal-binding</keyword>
<reference evidence="6 7" key="1">
    <citation type="submission" date="2020-02" db="EMBL/GenBank/DDBJ databases">
        <authorList>
            <person name="Khan S.A."/>
            <person name="Jeon C.O."/>
            <person name="Chun B.H."/>
        </authorList>
    </citation>
    <scope>NUCLEOTIDE SEQUENCE [LARGE SCALE GENOMIC DNA]</scope>
    <source>
        <strain evidence="6 7">H239</strain>
    </source>
</reference>
<evidence type="ECO:0000313" key="7">
    <source>
        <dbReference type="Proteomes" id="UP000474802"/>
    </source>
</evidence>
<comment type="caution">
    <text evidence="6">The sequence shown here is derived from an EMBL/GenBank/DDBJ whole genome shotgun (WGS) entry which is preliminary data.</text>
</comment>
<protein>
    <submittedName>
        <fullName evidence="6">Cytochrome c</fullName>
    </submittedName>
</protein>
<gene>
    <name evidence="6" type="ORF">G5575_05570</name>
</gene>
<dbReference type="Proteomes" id="UP000474802">
    <property type="component" value="Unassembled WGS sequence"/>
</dbReference>
<reference evidence="6 7" key="2">
    <citation type="submission" date="2020-03" db="EMBL/GenBank/DDBJ databases">
        <title>Devosia chinhatensis sp. nov., isolated from a hexachlorocyclohexane (HCH) dump site in India.</title>
        <authorList>
            <person name="Kumar M."/>
            <person name="Lal R."/>
        </authorList>
    </citation>
    <scope>NUCLEOTIDE SEQUENCE [LARGE SCALE GENOMIC DNA]</scope>
    <source>
        <strain evidence="6 7">H239</strain>
    </source>
</reference>
<evidence type="ECO:0000256" key="1">
    <source>
        <dbReference type="ARBA" id="ARBA00022617"/>
    </source>
</evidence>